<accession>A0ABV8DN91</accession>
<keyword evidence="3" id="KW-1185">Reference proteome</keyword>
<protein>
    <submittedName>
        <fullName evidence="2">Mce family protein</fullName>
    </submittedName>
</protein>
<comment type="caution">
    <text evidence="2">The sequence shown here is derived from an EMBL/GenBank/DDBJ whole genome shotgun (WGS) entry which is preliminary data.</text>
</comment>
<evidence type="ECO:0000313" key="3">
    <source>
        <dbReference type="Proteomes" id="UP001595696"/>
    </source>
</evidence>
<feature type="transmembrane region" description="Helical" evidence="1">
    <location>
        <begin position="21"/>
        <end position="39"/>
    </location>
</feature>
<dbReference type="EMBL" id="JBHSAX010000005">
    <property type="protein sequence ID" value="MFC3961403.1"/>
    <property type="molecule type" value="Genomic_DNA"/>
</dbReference>
<keyword evidence="1" id="KW-0812">Transmembrane</keyword>
<dbReference type="Proteomes" id="UP001595696">
    <property type="component" value="Unassembled WGS sequence"/>
</dbReference>
<evidence type="ECO:0000256" key="1">
    <source>
        <dbReference type="SAM" id="Phobius"/>
    </source>
</evidence>
<dbReference type="RefSeq" id="WP_378611158.1">
    <property type="nucleotide sequence ID" value="NZ_JBHSAX010000005.1"/>
</dbReference>
<reference evidence="3" key="1">
    <citation type="journal article" date="2019" name="Int. J. Syst. Evol. Microbiol.">
        <title>The Global Catalogue of Microorganisms (GCM) 10K type strain sequencing project: providing services to taxonomists for standard genome sequencing and annotation.</title>
        <authorList>
            <consortium name="The Broad Institute Genomics Platform"/>
            <consortium name="The Broad Institute Genome Sequencing Center for Infectious Disease"/>
            <person name="Wu L."/>
            <person name="Ma J."/>
        </authorList>
    </citation>
    <scope>NUCLEOTIDE SEQUENCE [LARGE SCALE GENOMIC DNA]</scope>
    <source>
        <strain evidence="3">CGMCC 4.7330</strain>
    </source>
</reference>
<organism evidence="2 3">
    <name type="scientific">Nocardia jiangsuensis</name>
    <dbReference type="NCBI Taxonomy" id="1691563"/>
    <lineage>
        <taxon>Bacteria</taxon>
        <taxon>Bacillati</taxon>
        <taxon>Actinomycetota</taxon>
        <taxon>Actinomycetes</taxon>
        <taxon>Mycobacteriales</taxon>
        <taxon>Nocardiaceae</taxon>
        <taxon>Nocardia</taxon>
    </lineage>
</organism>
<name>A0ABV8DN91_9NOCA</name>
<proteinExistence type="predicted"/>
<evidence type="ECO:0000313" key="2">
    <source>
        <dbReference type="EMBL" id="MFC3961403.1"/>
    </source>
</evidence>
<gene>
    <name evidence="2" type="ORF">ACFO0B_05300</name>
</gene>
<sequence>MSRARSFSVRGPDRAGLRLRGLVLVVALVLLSGAVWRTLEPGRDGRVEFDLVVSGLGDGAGPGTPIRLRGMAIGQVVAVRPVGVQRHRLTVGVDAARLPELSTTTRPRFVSATVFGSTALELTPMPGGEPLAAGAVLEPAERVENFTVTRILRDSNRAVAGILTDRLAVSLENAAGLTEAGAPLLTSALLLARSWQRAQGVPLGQVLSTTADVTEGVAAFAPSALGILTALASVEELDDDAATKQASATISEVSNLVFAFAGELVGALGPMAHAVDMLLDMVIPLNQSMRGVTPGHVRALLAGLDGALRNRDGQVTLDTEIVLGGPR</sequence>
<keyword evidence="1" id="KW-1133">Transmembrane helix</keyword>
<keyword evidence="1" id="KW-0472">Membrane</keyword>